<feature type="region of interest" description="Disordered" evidence="1">
    <location>
        <begin position="68"/>
        <end position="92"/>
    </location>
</feature>
<gene>
    <name evidence="2" type="ORF">PCASD_21863</name>
</gene>
<protein>
    <submittedName>
        <fullName evidence="2">Uncharacterized protein</fullName>
    </submittedName>
</protein>
<reference evidence="2 3" key="1">
    <citation type="submission" date="2017-11" db="EMBL/GenBank/DDBJ databases">
        <title>De novo assembly and phasing of dikaryotic genomes from two isolates of Puccinia coronata f. sp. avenae, the causal agent of oat crown rust.</title>
        <authorList>
            <person name="Miller M.E."/>
            <person name="Zhang Y."/>
            <person name="Omidvar V."/>
            <person name="Sperschneider J."/>
            <person name="Schwessinger B."/>
            <person name="Raley C."/>
            <person name="Palmer J.M."/>
            <person name="Garnica D."/>
            <person name="Upadhyaya N."/>
            <person name="Rathjen J."/>
            <person name="Taylor J.M."/>
            <person name="Park R.F."/>
            <person name="Dodds P.N."/>
            <person name="Hirsch C.D."/>
            <person name="Kianian S.F."/>
            <person name="Figueroa M."/>
        </authorList>
    </citation>
    <scope>NUCLEOTIDE SEQUENCE [LARGE SCALE GENOMIC DNA]</scope>
    <source>
        <strain evidence="2">12SD80</strain>
    </source>
</reference>
<accession>A0A2N5TKZ5</accession>
<feature type="region of interest" description="Disordered" evidence="1">
    <location>
        <begin position="1"/>
        <end position="50"/>
    </location>
</feature>
<evidence type="ECO:0000313" key="3">
    <source>
        <dbReference type="Proteomes" id="UP000235392"/>
    </source>
</evidence>
<dbReference type="Proteomes" id="UP000235392">
    <property type="component" value="Unassembled WGS sequence"/>
</dbReference>
<dbReference type="AlphaFoldDB" id="A0A2N5TKZ5"/>
<sequence>MLLALSSDSHPPLSKDDLPFQSPRTAVHTNHWRPPRTQGQNRPGPLGAIRPAAGLIGVQRVASTPTRDLANTAHSPPAGNPARPRNLLGTNNGASRQQALGWPPAGVCMDDINEPVDDKFVSEVDSLFQLNGNYSGLGELLAHDFVRKEIRTLLMNKHLAFYRLEKPRNSPRQAKSLLTLVLDTINAKSPQFKHDYLPQGYQEGKPAAVASVESFVRDKLRNSRGKMRDMTTAGREITHPVPNISALLSEVKRRRHHRGEMKPYSNTVRHICKYKQ</sequence>
<evidence type="ECO:0000313" key="2">
    <source>
        <dbReference type="EMBL" id="PLW26161.1"/>
    </source>
</evidence>
<dbReference type="EMBL" id="PGCI01000480">
    <property type="protein sequence ID" value="PLW26161.1"/>
    <property type="molecule type" value="Genomic_DNA"/>
</dbReference>
<comment type="caution">
    <text evidence="2">The sequence shown here is derived from an EMBL/GenBank/DDBJ whole genome shotgun (WGS) entry which is preliminary data.</text>
</comment>
<proteinExistence type="predicted"/>
<organism evidence="2 3">
    <name type="scientific">Puccinia coronata f. sp. avenae</name>
    <dbReference type="NCBI Taxonomy" id="200324"/>
    <lineage>
        <taxon>Eukaryota</taxon>
        <taxon>Fungi</taxon>
        <taxon>Dikarya</taxon>
        <taxon>Basidiomycota</taxon>
        <taxon>Pucciniomycotina</taxon>
        <taxon>Pucciniomycetes</taxon>
        <taxon>Pucciniales</taxon>
        <taxon>Pucciniaceae</taxon>
        <taxon>Puccinia</taxon>
    </lineage>
</organism>
<name>A0A2N5TKZ5_9BASI</name>
<evidence type="ECO:0000256" key="1">
    <source>
        <dbReference type="SAM" id="MobiDB-lite"/>
    </source>
</evidence>